<protein>
    <submittedName>
        <fullName evidence="4">Bud-site selection protein</fullName>
    </submittedName>
</protein>
<evidence type="ECO:0000256" key="1">
    <source>
        <dbReference type="ARBA" id="ARBA00023054"/>
    </source>
</evidence>
<feature type="compositionally biased region" description="Basic and acidic residues" evidence="2">
    <location>
        <begin position="8"/>
        <end position="17"/>
    </location>
</feature>
<feature type="compositionally biased region" description="Basic and acidic residues" evidence="2">
    <location>
        <begin position="394"/>
        <end position="407"/>
    </location>
</feature>
<feature type="compositionally biased region" description="Acidic residues" evidence="2">
    <location>
        <begin position="221"/>
        <end position="231"/>
    </location>
</feature>
<gene>
    <name evidence="4" type="ORF">BJ878DRAFT_114081</name>
</gene>
<accession>A0A9P7Z1H8</accession>
<keyword evidence="5" id="KW-1185">Reference proteome</keyword>
<evidence type="ECO:0000313" key="4">
    <source>
        <dbReference type="EMBL" id="KAG9243546.1"/>
    </source>
</evidence>
<feature type="region of interest" description="Disordered" evidence="2">
    <location>
        <begin position="191"/>
        <end position="486"/>
    </location>
</feature>
<sequence>MVKRKRPNHGDENGERAQKHRKKEVSEKVIQSKKLLNRSLKTAKGFERQKLGKRLKNATQAGKYDEVARINREIEVLKGMELGVIVEGHLWKSLGKVKAFAENEELAEAKRVLKEEEELPEMTEDEKKAWGNVTSGLFNMKSVKDAMVEIVRETYAVLGISPPSAAKRQKGTAQELIKPIKGILKSASKIGSKESGVLNAEESDWEGIGSGDNGVPIPGDADSESESDEEDNGARLGDDDFDDEMLERYQNLLGSSDEESFDEAAYKARRTSPPSTNLSLSPSSSPSISLSLSDQSEVDSGSDSDSEAIAIAPRAKKTKRAAKPDELNTSTFLPTLMGGYWSGSESSASDIENDPKMSLQTRKNRPGQMARRAIWEKKFKDKANHVKTGQGTVEEVRQSKRKDEKGLHRGRGGGRGRGGWRERGDYAGGERRREVTTGDNATPLGDRRPKPKNDDAGVLHPSWQAAKKAKKEQKTATFAGRKVVFD</sequence>
<proteinExistence type="predicted"/>
<dbReference type="InterPro" id="IPR037393">
    <property type="entry name" value="Bud22/SRFB1"/>
</dbReference>
<feature type="compositionally biased region" description="Low complexity" evidence="2">
    <location>
        <begin position="272"/>
        <end position="295"/>
    </location>
</feature>
<dbReference type="Pfam" id="PF09073">
    <property type="entry name" value="BUD22"/>
    <property type="match status" value="1"/>
</dbReference>
<name>A0A9P7Z1H8_9HELO</name>
<dbReference type="PANTHER" id="PTHR23325">
    <property type="entry name" value="SERUM RESPONSE FACTOR-BINDING"/>
    <property type="match status" value="1"/>
</dbReference>
<evidence type="ECO:0000256" key="2">
    <source>
        <dbReference type="SAM" id="MobiDB-lite"/>
    </source>
</evidence>
<evidence type="ECO:0000259" key="3">
    <source>
        <dbReference type="Pfam" id="PF09073"/>
    </source>
</evidence>
<dbReference type="GO" id="GO:0030686">
    <property type="term" value="C:90S preribosome"/>
    <property type="evidence" value="ECO:0007669"/>
    <property type="project" value="TreeGrafter"/>
</dbReference>
<dbReference type="PANTHER" id="PTHR23325:SF1">
    <property type="entry name" value="SERUM RESPONSE FACTOR-BINDING PROTEIN 1"/>
    <property type="match status" value="1"/>
</dbReference>
<feature type="compositionally biased region" description="Acidic residues" evidence="2">
    <location>
        <begin position="296"/>
        <end position="306"/>
    </location>
</feature>
<comment type="caution">
    <text evidence="4">The sequence shown here is derived from an EMBL/GenBank/DDBJ whole genome shotgun (WGS) entry which is preliminary data.</text>
</comment>
<feature type="compositionally biased region" description="Basic and acidic residues" evidence="2">
    <location>
        <begin position="419"/>
        <end position="436"/>
    </location>
</feature>
<dbReference type="AlphaFoldDB" id="A0A9P7Z1H8"/>
<dbReference type="GO" id="GO:0005634">
    <property type="term" value="C:nucleus"/>
    <property type="evidence" value="ECO:0007669"/>
    <property type="project" value="TreeGrafter"/>
</dbReference>
<organism evidence="4 5">
    <name type="scientific">Calycina marina</name>
    <dbReference type="NCBI Taxonomy" id="1763456"/>
    <lineage>
        <taxon>Eukaryota</taxon>
        <taxon>Fungi</taxon>
        <taxon>Dikarya</taxon>
        <taxon>Ascomycota</taxon>
        <taxon>Pezizomycotina</taxon>
        <taxon>Leotiomycetes</taxon>
        <taxon>Helotiales</taxon>
        <taxon>Pezizellaceae</taxon>
        <taxon>Calycina</taxon>
    </lineage>
</organism>
<keyword evidence="1" id="KW-0175">Coiled coil</keyword>
<dbReference type="OrthoDB" id="3364872at2759"/>
<feature type="domain" description="Bud22" evidence="3">
    <location>
        <begin position="31"/>
        <end position="486"/>
    </location>
</feature>
<feature type="region of interest" description="Disordered" evidence="2">
    <location>
        <begin position="1"/>
        <end position="28"/>
    </location>
</feature>
<feature type="compositionally biased region" description="Basic and acidic residues" evidence="2">
    <location>
        <begin position="445"/>
        <end position="457"/>
    </location>
</feature>
<dbReference type="GO" id="GO:0030490">
    <property type="term" value="P:maturation of SSU-rRNA"/>
    <property type="evidence" value="ECO:0007669"/>
    <property type="project" value="TreeGrafter"/>
</dbReference>
<feature type="compositionally biased region" description="Basic and acidic residues" evidence="2">
    <location>
        <begin position="373"/>
        <end position="384"/>
    </location>
</feature>
<dbReference type="InterPro" id="IPR015158">
    <property type="entry name" value="Bud22_dom"/>
</dbReference>
<reference evidence="4" key="1">
    <citation type="journal article" date="2021" name="IMA Fungus">
        <title>Genomic characterization of three marine fungi, including Emericellopsis atlantica sp. nov. with signatures of a generalist lifestyle and marine biomass degradation.</title>
        <authorList>
            <person name="Hagestad O.C."/>
            <person name="Hou L."/>
            <person name="Andersen J.H."/>
            <person name="Hansen E.H."/>
            <person name="Altermark B."/>
            <person name="Li C."/>
            <person name="Kuhnert E."/>
            <person name="Cox R.J."/>
            <person name="Crous P.W."/>
            <person name="Spatafora J.W."/>
            <person name="Lail K."/>
            <person name="Amirebrahimi M."/>
            <person name="Lipzen A."/>
            <person name="Pangilinan J."/>
            <person name="Andreopoulos W."/>
            <person name="Hayes R.D."/>
            <person name="Ng V."/>
            <person name="Grigoriev I.V."/>
            <person name="Jackson S.A."/>
            <person name="Sutton T.D.S."/>
            <person name="Dobson A.D.W."/>
            <person name="Rama T."/>
        </authorList>
    </citation>
    <scope>NUCLEOTIDE SEQUENCE</scope>
    <source>
        <strain evidence="4">TRa3180A</strain>
    </source>
</reference>
<dbReference type="EMBL" id="MU253969">
    <property type="protein sequence ID" value="KAG9243546.1"/>
    <property type="molecule type" value="Genomic_DNA"/>
</dbReference>
<dbReference type="Proteomes" id="UP000887226">
    <property type="component" value="Unassembled WGS sequence"/>
</dbReference>
<evidence type="ECO:0000313" key="5">
    <source>
        <dbReference type="Proteomes" id="UP000887226"/>
    </source>
</evidence>